<evidence type="ECO:0000313" key="4">
    <source>
        <dbReference type="Proteomes" id="UP000027456"/>
    </source>
</evidence>
<dbReference type="Proteomes" id="UP000027456">
    <property type="component" value="Unassembled WGS sequence"/>
</dbReference>
<sequence length="489" mass="53352">MKFNFFLGIFCLLVLMMSIGDHRRDFLSLPNAGTTMPDKVVDSVVVLESALMVLAPAPTLLPRSSPLVVPVHYTRKVGEPKPSRLSLSKRIFTIYRWIDVLYARIRPSANPARPTKTLHMPTKVIVPVHPAQPTPSRHIPDDVPAYSPPSSAIDLAGLWDTYKLVIGWVIMTCFVVVRVFVRFLSREQHIDRLAASEASLPTFMSIIDIYCSLGFPPVTVPDAPCDSNLDNRDLLTPNESSSLALAGGEILEPAASIHSNGSVIEHSVIEHYADEPSTPSSSHSSIVHSPAEWLARFPPTGQVHSPRSKLWLQGLITRLQNMQREGNFYGRLYDESVDNAELEEFAPATSTMNSHSACPEHTPSSLSVDMSERGATLPLPAPTSFDSDLSLTAGHASSAHSVMAGMSTTVSQDLLYNQLVSWISPTSHPDDEGAGRTGGLVGMDTEGNSYESRDPLHATDNPLPPIPYRESISTIAEGIAFEIDELLSM</sequence>
<feature type="signal peptide" evidence="2">
    <location>
        <begin position="1"/>
        <end position="20"/>
    </location>
</feature>
<evidence type="ECO:0000256" key="2">
    <source>
        <dbReference type="SAM" id="SignalP"/>
    </source>
</evidence>
<protein>
    <recommendedName>
        <fullName evidence="5">Transmembrane protein</fullName>
    </recommendedName>
</protein>
<dbReference type="OrthoDB" id="3268332at2759"/>
<dbReference type="EMBL" id="AZST01000225">
    <property type="protein sequence ID" value="KEP50745.1"/>
    <property type="molecule type" value="Genomic_DNA"/>
</dbReference>
<organism evidence="3 4">
    <name type="scientific">Rhizoctonia solani 123E</name>
    <dbReference type="NCBI Taxonomy" id="1423351"/>
    <lineage>
        <taxon>Eukaryota</taxon>
        <taxon>Fungi</taxon>
        <taxon>Dikarya</taxon>
        <taxon>Basidiomycota</taxon>
        <taxon>Agaricomycotina</taxon>
        <taxon>Agaricomycetes</taxon>
        <taxon>Cantharellales</taxon>
        <taxon>Ceratobasidiaceae</taxon>
        <taxon>Rhizoctonia</taxon>
    </lineage>
</organism>
<dbReference type="AlphaFoldDB" id="A0A074RZQ6"/>
<feature type="chain" id="PRO_5001699763" description="Transmembrane protein" evidence="2">
    <location>
        <begin position="21"/>
        <end position="489"/>
    </location>
</feature>
<evidence type="ECO:0008006" key="5">
    <source>
        <dbReference type="Google" id="ProtNLM"/>
    </source>
</evidence>
<evidence type="ECO:0000256" key="1">
    <source>
        <dbReference type="SAM" id="MobiDB-lite"/>
    </source>
</evidence>
<feature type="non-terminal residue" evidence="3">
    <location>
        <position position="489"/>
    </location>
</feature>
<keyword evidence="4" id="KW-1185">Reference proteome</keyword>
<name>A0A074RZQ6_9AGAM</name>
<accession>A0A074RZQ6</accession>
<feature type="region of interest" description="Disordered" evidence="1">
    <location>
        <begin position="426"/>
        <end position="462"/>
    </location>
</feature>
<proteinExistence type="predicted"/>
<keyword evidence="2" id="KW-0732">Signal</keyword>
<dbReference type="HOGENOM" id="CLU_032668_0_0_1"/>
<comment type="caution">
    <text evidence="3">The sequence shown here is derived from an EMBL/GenBank/DDBJ whole genome shotgun (WGS) entry which is preliminary data.</text>
</comment>
<evidence type="ECO:0000313" key="3">
    <source>
        <dbReference type="EMBL" id="KEP50745.1"/>
    </source>
</evidence>
<reference evidence="3 4" key="1">
    <citation type="submission" date="2013-12" db="EMBL/GenBank/DDBJ databases">
        <authorList>
            <person name="Cubeta M."/>
            <person name="Pakala S."/>
            <person name="Fedorova N."/>
            <person name="Thomas E."/>
            <person name="Dean R."/>
            <person name="Jabaji S."/>
            <person name="Neate S."/>
            <person name="Toda T."/>
            <person name="Tavantzis S."/>
            <person name="Vilgalys R."/>
            <person name="Bharathan N."/>
            <person name="Pakala S."/>
            <person name="Losada L.S."/>
            <person name="Zafar N."/>
            <person name="Nierman W."/>
        </authorList>
    </citation>
    <scope>NUCLEOTIDE SEQUENCE [LARGE SCALE GENOMIC DNA]</scope>
    <source>
        <strain evidence="3 4">123E</strain>
    </source>
</reference>
<gene>
    <name evidence="3" type="ORF">V565_074340</name>
</gene>